<dbReference type="AlphaFoldDB" id="A0AAD3DVD8"/>
<feature type="binding site" evidence="2">
    <location>
        <position position="150"/>
    </location>
    <ligand>
        <name>Fe cation</name>
        <dbReference type="ChEBI" id="CHEBI:24875"/>
    </ligand>
</feature>
<dbReference type="InterPro" id="IPR012093">
    <property type="entry name" value="Pirin"/>
</dbReference>
<dbReference type="SUPFAM" id="SSF51182">
    <property type="entry name" value="RmlC-like cupins"/>
    <property type="match status" value="1"/>
</dbReference>
<dbReference type="Proteomes" id="UP001054857">
    <property type="component" value="Unassembled WGS sequence"/>
</dbReference>
<evidence type="ECO:0000256" key="1">
    <source>
        <dbReference type="ARBA" id="ARBA00008416"/>
    </source>
</evidence>
<evidence type="ECO:0000313" key="8">
    <source>
        <dbReference type="Proteomes" id="UP001054857"/>
    </source>
</evidence>
<sequence>KHFKDSRHASEAQTNITNRNKESSLPQKQLLVFAVLILQYTTMAAANLTNLRSIARVVKGQKMKEGAGVMICRTVGTGALRNMDPYLMLDELKLPAKAAFAGFPDHPHRGFETCSIMLEGQMEHRDSQGNHGIIGPGGVQWMTAGRGIIHSEMPRGTDGMLWGFQLWINLPRKDKMCKPRYQDYQKSDIPVVGAPDSGCSVRVMAGRHGGVEGPIRMRNPGLLMDVRLGPGGSFVQEVPQGWNGFAYVYDGEGLICGSRAQPEHALVLGPGDHVVASAPAAAAAAAAGAGGNSSSSTGGSGLRFLLIAGQPIGEPIVQHGPFVMNTEQEIYEAFRDYQTGRLQNPSDNPWQAEEL</sequence>
<gene>
    <name evidence="7" type="ORF">Agub_g9573</name>
</gene>
<feature type="compositionally biased region" description="Basic and acidic residues" evidence="4">
    <location>
        <begin position="1"/>
        <end position="10"/>
    </location>
</feature>
<dbReference type="PANTHER" id="PTHR13903">
    <property type="entry name" value="PIRIN-RELATED"/>
    <property type="match status" value="1"/>
</dbReference>
<comment type="cofactor">
    <cofactor evidence="2">
        <name>Fe cation</name>
        <dbReference type="ChEBI" id="CHEBI:24875"/>
    </cofactor>
    <text evidence="2">Binds 1 Fe cation per subunit.</text>
</comment>
<comment type="similarity">
    <text evidence="1 3">Belongs to the pirin family.</text>
</comment>
<feature type="binding site" evidence="2">
    <location>
        <position position="152"/>
    </location>
    <ligand>
        <name>Fe cation</name>
        <dbReference type="ChEBI" id="CHEBI:24875"/>
    </ligand>
</feature>
<dbReference type="PANTHER" id="PTHR13903:SF8">
    <property type="entry name" value="PIRIN"/>
    <property type="match status" value="1"/>
</dbReference>
<reference evidence="7 8" key="1">
    <citation type="journal article" date="2021" name="Sci. Rep.">
        <title>Genome sequencing of the multicellular alga Astrephomene provides insights into convergent evolution of germ-soma differentiation.</title>
        <authorList>
            <person name="Yamashita S."/>
            <person name="Yamamoto K."/>
            <person name="Matsuzaki R."/>
            <person name="Suzuki S."/>
            <person name="Yamaguchi H."/>
            <person name="Hirooka S."/>
            <person name="Minakuchi Y."/>
            <person name="Miyagishima S."/>
            <person name="Kawachi M."/>
            <person name="Toyoda A."/>
            <person name="Nozaki H."/>
        </authorList>
    </citation>
    <scope>NUCLEOTIDE SEQUENCE [LARGE SCALE GENOMIC DNA]</scope>
    <source>
        <strain evidence="7 8">NIES-4017</strain>
    </source>
</reference>
<dbReference type="CDD" id="cd02247">
    <property type="entry name" value="cupin_pirin_C"/>
    <property type="match status" value="1"/>
</dbReference>
<evidence type="ECO:0000259" key="5">
    <source>
        <dbReference type="Pfam" id="PF02678"/>
    </source>
</evidence>
<feature type="compositionally biased region" description="Polar residues" evidence="4">
    <location>
        <begin position="11"/>
        <end position="21"/>
    </location>
</feature>
<feature type="region of interest" description="Disordered" evidence="4">
    <location>
        <begin position="1"/>
        <end position="21"/>
    </location>
</feature>
<name>A0AAD3DVD8_9CHLO</name>
<feature type="binding site" evidence="2">
    <location>
        <position position="108"/>
    </location>
    <ligand>
        <name>Fe cation</name>
        <dbReference type="ChEBI" id="CHEBI:24875"/>
    </ligand>
</feature>
<dbReference type="Pfam" id="PF02678">
    <property type="entry name" value="Pirin"/>
    <property type="match status" value="1"/>
</dbReference>
<dbReference type="GO" id="GO:0046872">
    <property type="term" value="F:metal ion binding"/>
    <property type="evidence" value="ECO:0007669"/>
    <property type="project" value="UniProtKB-KW"/>
</dbReference>
<dbReference type="Gene3D" id="2.60.120.10">
    <property type="entry name" value="Jelly Rolls"/>
    <property type="match status" value="2"/>
</dbReference>
<evidence type="ECO:0008006" key="9">
    <source>
        <dbReference type="Google" id="ProtNLM"/>
    </source>
</evidence>
<feature type="domain" description="Pirin C-terminal" evidence="6">
    <location>
        <begin position="224"/>
        <end position="342"/>
    </location>
</feature>
<dbReference type="PIRSF" id="PIRSF006232">
    <property type="entry name" value="Pirin"/>
    <property type="match status" value="1"/>
</dbReference>
<dbReference type="InterPro" id="IPR014710">
    <property type="entry name" value="RmlC-like_jellyroll"/>
</dbReference>
<dbReference type="InterPro" id="IPR008778">
    <property type="entry name" value="Pirin_C_dom"/>
</dbReference>
<proteinExistence type="inferred from homology"/>
<feature type="domain" description="Pirin N-terminal" evidence="5">
    <location>
        <begin position="73"/>
        <end position="168"/>
    </location>
</feature>
<keyword evidence="2" id="KW-0479">Metal-binding</keyword>
<feature type="non-terminal residue" evidence="7">
    <location>
        <position position="355"/>
    </location>
</feature>
<evidence type="ECO:0000256" key="2">
    <source>
        <dbReference type="PIRSR" id="PIRSR006232-1"/>
    </source>
</evidence>
<dbReference type="EMBL" id="BMAR01000020">
    <property type="protein sequence ID" value="GFR47799.1"/>
    <property type="molecule type" value="Genomic_DNA"/>
</dbReference>
<organism evidence="7 8">
    <name type="scientific">Astrephomene gubernaculifera</name>
    <dbReference type="NCBI Taxonomy" id="47775"/>
    <lineage>
        <taxon>Eukaryota</taxon>
        <taxon>Viridiplantae</taxon>
        <taxon>Chlorophyta</taxon>
        <taxon>core chlorophytes</taxon>
        <taxon>Chlorophyceae</taxon>
        <taxon>CS clade</taxon>
        <taxon>Chlamydomonadales</taxon>
        <taxon>Astrephomenaceae</taxon>
        <taxon>Astrephomene</taxon>
    </lineage>
</organism>
<dbReference type="InterPro" id="IPR003829">
    <property type="entry name" value="Pirin_N_dom"/>
</dbReference>
<dbReference type="InterPro" id="IPR011051">
    <property type="entry name" value="RmlC_Cupin_sf"/>
</dbReference>
<dbReference type="CDD" id="cd02909">
    <property type="entry name" value="cupin_pirin_N"/>
    <property type="match status" value="1"/>
</dbReference>
<feature type="binding site" evidence="2">
    <location>
        <position position="106"/>
    </location>
    <ligand>
        <name>Fe cation</name>
        <dbReference type="ChEBI" id="CHEBI:24875"/>
    </ligand>
</feature>
<evidence type="ECO:0000256" key="3">
    <source>
        <dbReference type="RuleBase" id="RU003457"/>
    </source>
</evidence>
<protein>
    <recommendedName>
        <fullName evidence="9">Pirin</fullName>
    </recommendedName>
</protein>
<evidence type="ECO:0000313" key="7">
    <source>
        <dbReference type="EMBL" id="GFR47799.1"/>
    </source>
</evidence>
<dbReference type="Pfam" id="PF05726">
    <property type="entry name" value="Pirin_C"/>
    <property type="match status" value="1"/>
</dbReference>
<keyword evidence="2" id="KW-0408">Iron</keyword>
<comment type="caution">
    <text evidence="7">The sequence shown here is derived from an EMBL/GenBank/DDBJ whole genome shotgun (WGS) entry which is preliminary data.</text>
</comment>
<evidence type="ECO:0000256" key="4">
    <source>
        <dbReference type="SAM" id="MobiDB-lite"/>
    </source>
</evidence>
<keyword evidence="8" id="KW-1185">Reference proteome</keyword>
<accession>A0AAD3DVD8</accession>
<evidence type="ECO:0000259" key="6">
    <source>
        <dbReference type="Pfam" id="PF05726"/>
    </source>
</evidence>